<dbReference type="Pfam" id="PF00244">
    <property type="entry name" value="14-3-3"/>
    <property type="match status" value="1"/>
</dbReference>
<dbReference type="OrthoDB" id="10260625at2759"/>
<dbReference type="AlphaFoldDB" id="A0A6V7V426"/>
<evidence type="ECO:0000256" key="1">
    <source>
        <dbReference type="ARBA" id="ARBA00006141"/>
    </source>
</evidence>
<dbReference type="PANTHER" id="PTHR18860">
    <property type="entry name" value="14-3-3 PROTEIN"/>
    <property type="match status" value="1"/>
</dbReference>
<sequence length="46" mass="5217">MTGTAFDDVIAEFDTLNEDSYEDSTLIMQLLRNNLTLWTSDNASDE</sequence>
<name>A0A6V7V426_MELEN</name>
<dbReference type="Proteomes" id="UP000580250">
    <property type="component" value="Unassembled WGS sequence"/>
</dbReference>
<dbReference type="EMBL" id="CAJEWN010000157">
    <property type="protein sequence ID" value="CAD2169742.1"/>
    <property type="molecule type" value="Genomic_DNA"/>
</dbReference>
<evidence type="ECO:0000259" key="2">
    <source>
        <dbReference type="Pfam" id="PF00244"/>
    </source>
</evidence>
<evidence type="ECO:0000313" key="4">
    <source>
        <dbReference type="Proteomes" id="UP000580250"/>
    </source>
</evidence>
<dbReference type="InterPro" id="IPR023410">
    <property type="entry name" value="14-3-3_domain"/>
</dbReference>
<comment type="similarity">
    <text evidence="1">Belongs to the 14-3-3 family.</text>
</comment>
<accession>A0A6V7V426</accession>
<gene>
    <name evidence="3" type="ORF">MENT_LOCUS21094</name>
</gene>
<dbReference type="InterPro" id="IPR036815">
    <property type="entry name" value="14-3-3_dom_sf"/>
</dbReference>
<protein>
    <recommendedName>
        <fullName evidence="2">14-3-3 domain-containing protein</fullName>
    </recommendedName>
</protein>
<dbReference type="InterPro" id="IPR000308">
    <property type="entry name" value="14-3-3"/>
</dbReference>
<dbReference type="Gene3D" id="1.20.190.20">
    <property type="entry name" value="14-3-3 domain"/>
    <property type="match status" value="1"/>
</dbReference>
<feature type="domain" description="14-3-3" evidence="2">
    <location>
        <begin position="3"/>
        <end position="39"/>
    </location>
</feature>
<comment type="caution">
    <text evidence="3">The sequence shown here is derived from an EMBL/GenBank/DDBJ whole genome shotgun (WGS) entry which is preliminary data.</text>
</comment>
<dbReference type="SUPFAM" id="SSF48445">
    <property type="entry name" value="14-3-3 protein"/>
    <property type="match status" value="1"/>
</dbReference>
<evidence type="ECO:0000313" key="3">
    <source>
        <dbReference type="EMBL" id="CAD2169742.1"/>
    </source>
</evidence>
<organism evidence="3 4">
    <name type="scientific">Meloidogyne enterolobii</name>
    <name type="common">Root-knot nematode worm</name>
    <name type="synonym">Meloidogyne mayaguensis</name>
    <dbReference type="NCBI Taxonomy" id="390850"/>
    <lineage>
        <taxon>Eukaryota</taxon>
        <taxon>Metazoa</taxon>
        <taxon>Ecdysozoa</taxon>
        <taxon>Nematoda</taxon>
        <taxon>Chromadorea</taxon>
        <taxon>Rhabditida</taxon>
        <taxon>Tylenchina</taxon>
        <taxon>Tylenchomorpha</taxon>
        <taxon>Tylenchoidea</taxon>
        <taxon>Meloidogynidae</taxon>
        <taxon>Meloidogyninae</taxon>
        <taxon>Meloidogyne</taxon>
    </lineage>
</organism>
<reference evidence="3 4" key="1">
    <citation type="submission" date="2020-08" db="EMBL/GenBank/DDBJ databases">
        <authorList>
            <person name="Koutsovoulos G."/>
            <person name="Danchin GJ E."/>
        </authorList>
    </citation>
    <scope>NUCLEOTIDE SEQUENCE [LARGE SCALE GENOMIC DNA]</scope>
</reference>
<proteinExistence type="inferred from homology"/>